<evidence type="ECO:0000313" key="2">
    <source>
        <dbReference type="EMBL" id="CAL1355743.1"/>
    </source>
</evidence>
<sequence>MTRSQRSSWRRSLREKTRQSGRRRRVADGRQAAEKPVRQRETNGRRRAAPFRYPSSQGLGHGSARGISGTGPGLVREGQKRGLRIELSWARHGLILWSSESRLTRALLYGFGPKSTGPIAEKDGLKGGQEAVEEKWTD</sequence>
<protein>
    <submittedName>
        <fullName evidence="2">Uncharacterized protein</fullName>
    </submittedName>
</protein>
<gene>
    <name evidence="2" type="ORF">LTRI10_LOCUS3486</name>
</gene>
<dbReference type="Proteomes" id="UP001497516">
    <property type="component" value="Chromosome 1"/>
</dbReference>
<evidence type="ECO:0000256" key="1">
    <source>
        <dbReference type="SAM" id="MobiDB-lite"/>
    </source>
</evidence>
<proteinExistence type="predicted"/>
<accession>A0AAV2CHE5</accession>
<feature type="compositionally biased region" description="Basic and acidic residues" evidence="1">
    <location>
        <begin position="26"/>
        <end position="44"/>
    </location>
</feature>
<feature type="region of interest" description="Disordered" evidence="1">
    <location>
        <begin position="113"/>
        <end position="138"/>
    </location>
</feature>
<keyword evidence="3" id="KW-1185">Reference proteome</keyword>
<reference evidence="2 3" key="1">
    <citation type="submission" date="2024-04" db="EMBL/GenBank/DDBJ databases">
        <authorList>
            <person name="Fracassetti M."/>
        </authorList>
    </citation>
    <scope>NUCLEOTIDE SEQUENCE [LARGE SCALE GENOMIC DNA]</scope>
</reference>
<dbReference type="AlphaFoldDB" id="A0AAV2CHE5"/>
<dbReference type="EMBL" id="OZ034813">
    <property type="protein sequence ID" value="CAL1355743.1"/>
    <property type="molecule type" value="Genomic_DNA"/>
</dbReference>
<name>A0AAV2CHE5_9ROSI</name>
<feature type="compositionally biased region" description="Gly residues" evidence="1">
    <location>
        <begin position="59"/>
        <end position="72"/>
    </location>
</feature>
<organism evidence="2 3">
    <name type="scientific">Linum trigynum</name>
    <dbReference type="NCBI Taxonomy" id="586398"/>
    <lineage>
        <taxon>Eukaryota</taxon>
        <taxon>Viridiplantae</taxon>
        <taxon>Streptophyta</taxon>
        <taxon>Embryophyta</taxon>
        <taxon>Tracheophyta</taxon>
        <taxon>Spermatophyta</taxon>
        <taxon>Magnoliopsida</taxon>
        <taxon>eudicotyledons</taxon>
        <taxon>Gunneridae</taxon>
        <taxon>Pentapetalae</taxon>
        <taxon>rosids</taxon>
        <taxon>fabids</taxon>
        <taxon>Malpighiales</taxon>
        <taxon>Linaceae</taxon>
        <taxon>Linum</taxon>
    </lineage>
</organism>
<feature type="region of interest" description="Disordered" evidence="1">
    <location>
        <begin position="1"/>
        <end position="76"/>
    </location>
</feature>
<evidence type="ECO:0000313" key="3">
    <source>
        <dbReference type="Proteomes" id="UP001497516"/>
    </source>
</evidence>